<dbReference type="Proteomes" id="UP000008963">
    <property type="component" value="Chromosome"/>
</dbReference>
<accession>E1X264</accession>
<dbReference type="RefSeq" id="WP_014242809.1">
    <property type="nucleotide sequence ID" value="NC_016620.1"/>
</dbReference>
<dbReference type="HOGENOM" id="CLU_2069831_0_0_7"/>
<protein>
    <submittedName>
        <fullName evidence="1">Uncharacterized protein</fullName>
    </submittedName>
</protein>
<proteinExistence type="predicted"/>
<dbReference type="PATRIC" id="fig|862908.3.peg.77"/>
<sequence length="118" mass="13940">MIFSFSENIVELELRKDFDYFLLNHRPSSNYVKIPSTTFNESTLQFILNSLNQKRSIFIISNLETIDLEKMYENTKNHTYIDSNYIFINRSIRSRFSKVIPTNGSFDLEVISNVIKDL</sequence>
<dbReference type="STRING" id="862908.BMS_0080"/>
<reference evidence="2" key="1">
    <citation type="journal article" date="2013" name="ISME J.">
        <title>A small predatory core genome in the divergent marine Bacteriovorax marinus SJ and the terrestrial Bdellovibrio bacteriovorus.</title>
        <authorList>
            <person name="Crossman L.C."/>
            <person name="Chen H."/>
            <person name="Cerdeno-Tarraga A.M."/>
            <person name="Brooks K."/>
            <person name="Quail M.A."/>
            <person name="Pineiro S.A."/>
            <person name="Hobley L."/>
            <person name="Sockett R.E."/>
            <person name="Bentley S.D."/>
            <person name="Parkhill J."/>
            <person name="Williams H.N."/>
            <person name="Stine O.C."/>
        </authorList>
    </citation>
    <scope>NUCLEOTIDE SEQUENCE [LARGE SCALE GENOMIC DNA]</scope>
    <source>
        <strain evidence="2">ATCC BAA-682 / DSM 15412 / SJ</strain>
    </source>
</reference>
<name>E1X264_HALMS</name>
<dbReference type="KEGG" id="bmx:BMS_0080"/>
<dbReference type="EMBL" id="FQ312005">
    <property type="protein sequence ID" value="CBW25020.1"/>
    <property type="molecule type" value="Genomic_DNA"/>
</dbReference>
<keyword evidence="2" id="KW-1185">Reference proteome</keyword>
<gene>
    <name evidence="1" type="ordered locus">BMS_0080</name>
</gene>
<evidence type="ECO:0000313" key="2">
    <source>
        <dbReference type="Proteomes" id="UP000008963"/>
    </source>
</evidence>
<evidence type="ECO:0000313" key="1">
    <source>
        <dbReference type="EMBL" id="CBW25020.1"/>
    </source>
</evidence>
<organism evidence="1 2">
    <name type="scientific">Halobacteriovorax marinus (strain ATCC BAA-682 / DSM 15412 / SJ)</name>
    <name type="common">Bacteriovorax marinus</name>
    <dbReference type="NCBI Taxonomy" id="862908"/>
    <lineage>
        <taxon>Bacteria</taxon>
        <taxon>Pseudomonadati</taxon>
        <taxon>Bdellovibrionota</taxon>
        <taxon>Bacteriovoracia</taxon>
        <taxon>Bacteriovoracales</taxon>
        <taxon>Halobacteriovoraceae</taxon>
        <taxon>Halobacteriovorax</taxon>
    </lineage>
</organism>
<dbReference type="AlphaFoldDB" id="E1X264"/>